<keyword evidence="1" id="KW-1133">Transmembrane helix</keyword>
<evidence type="ECO:0000256" key="1">
    <source>
        <dbReference type="SAM" id="Phobius"/>
    </source>
</evidence>
<evidence type="ECO:0000313" key="3">
    <source>
        <dbReference type="Proteomes" id="UP000036923"/>
    </source>
</evidence>
<feature type="transmembrane region" description="Helical" evidence="1">
    <location>
        <begin position="315"/>
        <end position="335"/>
    </location>
</feature>
<feature type="transmembrane region" description="Helical" evidence="1">
    <location>
        <begin position="12"/>
        <end position="29"/>
    </location>
</feature>
<feature type="transmembrane region" description="Helical" evidence="1">
    <location>
        <begin position="78"/>
        <end position="101"/>
    </location>
</feature>
<keyword evidence="1" id="KW-0472">Membrane</keyword>
<feature type="transmembrane region" description="Helical" evidence="1">
    <location>
        <begin position="209"/>
        <end position="228"/>
    </location>
</feature>
<gene>
    <name evidence="2" type="ORF">Bccel_5398</name>
</gene>
<feature type="transmembrane region" description="Helical" evidence="1">
    <location>
        <begin position="285"/>
        <end position="303"/>
    </location>
</feature>
<comment type="caution">
    <text evidence="2">The sequence shown here is derived from an EMBL/GenBank/DDBJ whole genome shotgun (WGS) entry which is preliminary data.</text>
</comment>
<dbReference type="RefSeq" id="WP_036945216.1">
    <property type="nucleotide sequence ID" value="NZ_JQKC01000045.1"/>
</dbReference>
<proteinExistence type="predicted"/>
<feature type="transmembrane region" description="Helical" evidence="1">
    <location>
        <begin position="377"/>
        <end position="397"/>
    </location>
</feature>
<accession>A0A0L6JW83</accession>
<reference evidence="3" key="1">
    <citation type="submission" date="2015-07" db="EMBL/GenBank/DDBJ databases">
        <title>Near-Complete Genome Sequence of the Cellulolytic Bacterium Bacteroides (Pseudobacteroides) cellulosolvens ATCC 35603.</title>
        <authorList>
            <person name="Dassa B."/>
            <person name="Utturkar S.M."/>
            <person name="Klingeman D.M."/>
            <person name="Hurt R.A."/>
            <person name="Keller M."/>
            <person name="Xu J."/>
            <person name="Reddy Y.H.K."/>
            <person name="Borovok I."/>
            <person name="Grinberg I.R."/>
            <person name="Lamed R."/>
            <person name="Zhivin O."/>
            <person name="Bayer E.A."/>
            <person name="Brown S.D."/>
        </authorList>
    </citation>
    <scope>NUCLEOTIDE SEQUENCE [LARGE SCALE GENOMIC DNA]</scope>
    <source>
        <strain evidence="3">DSM 2933</strain>
    </source>
</reference>
<evidence type="ECO:0008006" key="4">
    <source>
        <dbReference type="Google" id="ProtNLM"/>
    </source>
</evidence>
<name>A0A0L6JW83_9FIRM</name>
<feature type="transmembrane region" description="Helical" evidence="1">
    <location>
        <begin position="164"/>
        <end position="180"/>
    </location>
</feature>
<dbReference type="Proteomes" id="UP000036923">
    <property type="component" value="Unassembled WGS sequence"/>
</dbReference>
<feature type="transmembrane region" description="Helical" evidence="1">
    <location>
        <begin position="347"/>
        <end position="365"/>
    </location>
</feature>
<dbReference type="EMBL" id="LGTC01000001">
    <property type="protein sequence ID" value="KNY30121.1"/>
    <property type="molecule type" value="Genomic_DNA"/>
</dbReference>
<feature type="transmembrane region" description="Helical" evidence="1">
    <location>
        <begin position="113"/>
        <end position="132"/>
    </location>
</feature>
<evidence type="ECO:0000313" key="2">
    <source>
        <dbReference type="EMBL" id="KNY30121.1"/>
    </source>
</evidence>
<organism evidence="2 3">
    <name type="scientific">Pseudobacteroides cellulosolvens ATCC 35603 = DSM 2933</name>
    <dbReference type="NCBI Taxonomy" id="398512"/>
    <lineage>
        <taxon>Bacteria</taxon>
        <taxon>Bacillati</taxon>
        <taxon>Bacillota</taxon>
        <taxon>Clostridia</taxon>
        <taxon>Eubacteriales</taxon>
        <taxon>Oscillospiraceae</taxon>
        <taxon>Pseudobacteroides</taxon>
    </lineage>
</organism>
<dbReference type="STRING" id="398512.Bccel_5398"/>
<dbReference type="eggNOG" id="ENOG5032UQV">
    <property type="taxonomic scope" value="Bacteria"/>
</dbReference>
<keyword evidence="1" id="KW-0812">Transmembrane</keyword>
<protein>
    <recommendedName>
        <fullName evidence="4">Glycosyltransferase RgtA/B/C/D-like domain-containing protein</fullName>
    </recommendedName>
</protein>
<feature type="transmembrane region" description="Helical" evidence="1">
    <location>
        <begin position="138"/>
        <end position="157"/>
    </location>
</feature>
<dbReference type="OrthoDB" id="2676633at2"/>
<sequence>MNIVPFIKRKASWIVLFMLIMLKYAYYGYSYYPVRDDNIAYGAFGFNSNVFTDVFLHYKLYTVRPLTGLLDTYFWMKLWGNLGIALFIITLLHFVTCVLIYKVFKANNLNIGFFALIVFTLLPLGSEATYWINASTRIIVGLFFTALSLYLLCVYLGKQDNLKQRYIILGGFSIVNLISLGFYEQLIVLSFSAAMMIIVMSWKRLKNKFIAALPVLNLGIIALWYKAFSGQGMHSGRSTLINKDYIDHTAKVASSIFKIWTNTLSELWNYGFRKGIKVIVEDKNFIFLATAIALCIILAILISRECKEKNIKLKLNIFKFTMGVVLFILPLVPFFILNDVIFFKRNIFLSFLGLGLILESIINQASRNTVLNIGKGVVVGVITFVFLVGNVYELYYYRQVGIIDYEIAGKISKADGVDEFLRDRKELVLFNSKAKYVEAYTNRSPNCTDADWSLTGLLQAYNKIADLKYNAYPVSDKIKMPMSEERIKSSVLLGIDDARNVFPLKISKEYGDKIVLSKSDGGEFGEVEILPDKLIEFKKK</sequence>
<keyword evidence="3" id="KW-1185">Reference proteome</keyword>
<dbReference type="AlphaFoldDB" id="A0A0L6JW83"/>